<evidence type="ECO:0000313" key="15">
    <source>
        <dbReference type="EMBL" id="TDH62866.1"/>
    </source>
</evidence>
<keyword evidence="3" id="KW-0813">Transport</keyword>
<dbReference type="GO" id="GO:0020037">
    <property type="term" value="F:heme binding"/>
    <property type="evidence" value="ECO:0007669"/>
    <property type="project" value="TreeGrafter"/>
</dbReference>
<evidence type="ECO:0000256" key="11">
    <source>
        <dbReference type="ARBA" id="ARBA00023136"/>
    </source>
</evidence>
<organism evidence="15 16">
    <name type="scientific">Dankookia rubra</name>
    <dbReference type="NCBI Taxonomy" id="1442381"/>
    <lineage>
        <taxon>Bacteria</taxon>
        <taxon>Pseudomonadati</taxon>
        <taxon>Pseudomonadota</taxon>
        <taxon>Alphaproteobacteria</taxon>
        <taxon>Acetobacterales</taxon>
        <taxon>Roseomonadaceae</taxon>
        <taxon>Dankookia</taxon>
    </lineage>
</organism>
<dbReference type="Pfam" id="PF01292">
    <property type="entry name" value="Ni_hydr_CYTB"/>
    <property type="match status" value="1"/>
</dbReference>
<keyword evidence="8" id="KW-0249">Electron transport</keyword>
<keyword evidence="7" id="KW-0479">Metal-binding</keyword>
<dbReference type="EMBL" id="SMSJ01000008">
    <property type="protein sequence ID" value="TDH62866.1"/>
    <property type="molecule type" value="Genomic_DNA"/>
</dbReference>
<dbReference type="PANTHER" id="PTHR30529">
    <property type="entry name" value="CYTOCHROME B561"/>
    <property type="match status" value="1"/>
</dbReference>
<evidence type="ECO:0000256" key="1">
    <source>
        <dbReference type="ARBA" id="ARBA00001970"/>
    </source>
</evidence>
<dbReference type="InterPro" id="IPR016174">
    <property type="entry name" value="Di-haem_cyt_TM"/>
</dbReference>
<dbReference type="GO" id="GO:0046872">
    <property type="term" value="F:metal ion binding"/>
    <property type="evidence" value="ECO:0007669"/>
    <property type="project" value="UniProtKB-KW"/>
</dbReference>
<feature type="transmembrane region" description="Helical" evidence="13">
    <location>
        <begin position="55"/>
        <end position="74"/>
    </location>
</feature>
<keyword evidence="6 13" id="KW-0812">Transmembrane</keyword>
<dbReference type="OrthoDB" id="1247465at2"/>
<evidence type="ECO:0000256" key="3">
    <source>
        <dbReference type="ARBA" id="ARBA00022448"/>
    </source>
</evidence>
<keyword evidence="9 13" id="KW-1133">Transmembrane helix</keyword>
<protein>
    <submittedName>
        <fullName evidence="15">Cytochrome b</fullName>
    </submittedName>
</protein>
<evidence type="ECO:0000256" key="2">
    <source>
        <dbReference type="ARBA" id="ARBA00004651"/>
    </source>
</evidence>
<feature type="transmembrane region" description="Helical" evidence="13">
    <location>
        <begin position="188"/>
        <end position="210"/>
    </location>
</feature>
<keyword evidence="10" id="KW-0408">Iron</keyword>
<evidence type="ECO:0000256" key="5">
    <source>
        <dbReference type="ARBA" id="ARBA00022617"/>
    </source>
</evidence>
<evidence type="ECO:0000256" key="13">
    <source>
        <dbReference type="SAM" id="Phobius"/>
    </source>
</evidence>
<evidence type="ECO:0000259" key="14">
    <source>
        <dbReference type="Pfam" id="PF01292"/>
    </source>
</evidence>
<evidence type="ECO:0000256" key="9">
    <source>
        <dbReference type="ARBA" id="ARBA00022989"/>
    </source>
</evidence>
<comment type="subcellular location">
    <subcellularLocation>
        <location evidence="2">Cell membrane</location>
        <topology evidence="2">Multi-pass membrane protein</topology>
    </subcellularLocation>
</comment>
<dbReference type="AlphaFoldDB" id="A0A4R5QID2"/>
<feature type="transmembrane region" description="Helical" evidence="13">
    <location>
        <begin position="134"/>
        <end position="154"/>
    </location>
</feature>
<comment type="caution">
    <text evidence="15">The sequence shown here is derived from an EMBL/GenBank/DDBJ whole genome shotgun (WGS) entry which is preliminary data.</text>
</comment>
<evidence type="ECO:0000256" key="7">
    <source>
        <dbReference type="ARBA" id="ARBA00022723"/>
    </source>
</evidence>
<comment type="cofactor">
    <cofactor evidence="1">
        <name>heme b</name>
        <dbReference type="ChEBI" id="CHEBI:60344"/>
    </cofactor>
</comment>
<evidence type="ECO:0000256" key="10">
    <source>
        <dbReference type="ARBA" id="ARBA00023004"/>
    </source>
</evidence>
<reference evidence="15 16" key="1">
    <citation type="journal article" date="2016" name="J. Microbiol.">
        <title>Dankookia rubra gen. nov., sp. nov., an alphaproteobacterium isolated from sediment of a shallow stream.</title>
        <authorList>
            <person name="Kim W.H."/>
            <person name="Kim D.H."/>
            <person name="Kang K."/>
            <person name="Ahn T.Y."/>
        </authorList>
    </citation>
    <scope>NUCLEOTIDE SEQUENCE [LARGE SCALE GENOMIC DNA]</scope>
    <source>
        <strain evidence="15 16">JCM30602</strain>
    </source>
</reference>
<sequence>MLQSAWAAIMSPDALAGRARMPPAEKEIAMTVMDEPVLPASTVTLPDAYGSAAKWFHWVTVVLLGIALPVGFVIDHVKDADKMAFYAIHESAGLTILFVALARLAWRLRNPPKPLPEHVPPVLRKTAAAVHHTLYLLLILQPILGFFATNAWGFPLRGETAYLGFIQLPKFMETDEGLAGVLQTIHTIGGWSILVLLVLHVGGVVFHQAIRRDGTLLRMV</sequence>
<evidence type="ECO:0000256" key="4">
    <source>
        <dbReference type="ARBA" id="ARBA00022475"/>
    </source>
</evidence>
<keyword evidence="16" id="KW-1185">Reference proteome</keyword>
<dbReference type="PANTHER" id="PTHR30529:SF1">
    <property type="entry name" value="CYTOCHROME B561 HOMOLOG 2"/>
    <property type="match status" value="1"/>
</dbReference>
<name>A0A4R5QID2_9PROT</name>
<gene>
    <name evidence="15" type="ORF">E2C06_09230</name>
</gene>
<dbReference type="Gene3D" id="1.20.950.20">
    <property type="entry name" value="Transmembrane di-heme cytochromes, Chain C"/>
    <property type="match status" value="1"/>
</dbReference>
<evidence type="ECO:0000256" key="8">
    <source>
        <dbReference type="ARBA" id="ARBA00022982"/>
    </source>
</evidence>
<dbReference type="SUPFAM" id="SSF81342">
    <property type="entry name" value="Transmembrane di-heme cytochromes"/>
    <property type="match status" value="1"/>
</dbReference>
<evidence type="ECO:0000256" key="6">
    <source>
        <dbReference type="ARBA" id="ARBA00022692"/>
    </source>
</evidence>
<comment type="similarity">
    <text evidence="12">Belongs to the cytochrome b561 family.</text>
</comment>
<dbReference type="GO" id="GO:0009055">
    <property type="term" value="F:electron transfer activity"/>
    <property type="evidence" value="ECO:0007669"/>
    <property type="project" value="InterPro"/>
</dbReference>
<dbReference type="Proteomes" id="UP000295096">
    <property type="component" value="Unassembled WGS sequence"/>
</dbReference>
<keyword evidence="5" id="KW-0349">Heme</keyword>
<feature type="transmembrane region" description="Helical" evidence="13">
    <location>
        <begin position="86"/>
        <end position="106"/>
    </location>
</feature>
<dbReference type="InterPro" id="IPR011577">
    <property type="entry name" value="Cyt_b561_bac/Ni-Hgenase"/>
</dbReference>
<proteinExistence type="inferred from homology"/>
<keyword evidence="4" id="KW-1003">Cell membrane</keyword>
<feature type="domain" description="Cytochrome b561 bacterial/Ni-hydrogenase" evidence="14">
    <location>
        <begin position="49"/>
        <end position="220"/>
    </location>
</feature>
<evidence type="ECO:0000256" key="12">
    <source>
        <dbReference type="ARBA" id="ARBA00037975"/>
    </source>
</evidence>
<dbReference type="GO" id="GO:0005886">
    <property type="term" value="C:plasma membrane"/>
    <property type="evidence" value="ECO:0007669"/>
    <property type="project" value="UniProtKB-SubCell"/>
</dbReference>
<evidence type="ECO:0000313" key="16">
    <source>
        <dbReference type="Proteomes" id="UP000295096"/>
    </source>
</evidence>
<accession>A0A4R5QID2</accession>
<dbReference type="InterPro" id="IPR052168">
    <property type="entry name" value="Cytochrome_b561_oxidase"/>
</dbReference>
<dbReference type="GO" id="GO:0022904">
    <property type="term" value="P:respiratory electron transport chain"/>
    <property type="evidence" value="ECO:0007669"/>
    <property type="project" value="InterPro"/>
</dbReference>
<keyword evidence="11 13" id="KW-0472">Membrane</keyword>